<reference evidence="2" key="1">
    <citation type="submission" date="2016-10" db="EMBL/GenBank/DDBJ databases">
        <authorList>
            <person name="Varghese N."/>
            <person name="Submissions S."/>
        </authorList>
    </citation>
    <scope>NUCLEOTIDE SEQUENCE [LARGE SCALE GENOMIC DNA]</scope>
    <source>
        <strain evidence="2">DSM 26893</strain>
    </source>
</reference>
<dbReference type="EMBL" id="FOCM01000008">
    <property type="protein sequence ID" value="SEN96739.1"/>
    <property type="molecule type" value="Genomic_DNA"/>
</dbReference>
<dbReference type="RefSeq" id="WP_139210119.1">
    <property type="nucleotide sequence ID" value="NZ_FOCM01000008.1"/>
</dbReference>
<evidence type="ECO:0000313" key="1">
    <source>
        <dbReference type="EMBL" id="SEN96739.1"/>
    </source>
</evidence>
<keyword evidence="2" id="KW-1185">Reference proteome</keyword>
<organism evidence="1 2">
    <name type="scientific">Palleronia pelagia</name>
    <dbReference type="NCBI Taxonomy" id="387096"/>
    <lineage>
        <taxon>Bacteria</taxon>
        <taxon>Pseudomonadati</taxon>
        <taxon>Pseudomonadota</taxon>
        <taxon>Alphaproteobacteria</taxon>
        <taxon>Rhodobacterales</taxon>
        <taxon>Roseobacteraceae</taxon>
        <taxon>Palleronia</taxon>
    </lineage>
</organism>
<dbReference type="AlphaFoldDB" id="A0A1H8KV59"/>
<protein>
    <submittedName>
        <fullName evidence="1">Uncharacterized protein</fullName>
    </submittedName>
</protein>
<dbReference type="OrthoDB" id="8451772at2"/>
<proteinExistence type="predicted"/>
<gene>
    <name evidence="1" type="ORF">SAMN04488011_108163</name>
</gene>
<name>A0A1H8KV59_9RHOB</name>
<dbReference type="Proteomes" id="UP000199372">
    <property type="component" value="Unassembled WGS sequence"/>
</dbReference>
<evidence type="ECO:0000313" key="2">
    <source>
        <dbReference type="Proteomes" id="UP000199372"/>
    </source>
</evidence>
<accession>A0A1H8KV59</accession>
<sequence>MTILGALVPLSAVGDVASAMARAQQRDFDASMVVRCAQNPGETLVPCEASVARVPPTAAVVVRFPSGFARMLTFSAGEFLRGNATMSGVGRDTDWRLDGGTYHVRVDDQRFEIPETLVTGD</sequence>